<evidence type="ECO:0000256" key="1">
    <source>
        <dbReference type="SAM" id="MobiDB-lite"/>
    </source>
</evidence>
<feature type="region of interest" description="Disordered" evidence="1">
    <location>
        <begin position="55"/>
        <end position="102"/>
    </location>
</feature>
<organism evidence="2 3">
    <name type="scientific">Pseudomarimonas arenosa</name>
    <dbReference type="NCBI Taxonomy" id="2774145"/>
    <lineage>
        <taxon>Bacteria</taxon>
        <taxon>Pseudomonadati</taxon>
        <taxon>Pseudomonadota</taxon>
        <taxon>Gammaproteobacteria</taxon>
        <taxon>Lysobacterales</taxon>
        <taxon>Lysobacteraceae</taxon>
        <taxon>Pseudomarimonas</taxon>
    </lineage>
</organism>
<reference evidence="2 3" key="1">
    <citation type="submission" date="2020-09" db="EMBL/GenBank/DDBJ databases">
        <title>Pseudoxanthomonas sp. CAU 1598 isolated from sand of Yaerae Beach.</title>
        <authorList>
            <person name="Kim W."/>
        </authorList>
    </citation>
    <scope>NUCLEOTIDE SEQUENCE [LARGE SCALE GENOMIC DNA]</scope>
    <source>
        <strain evidence="2 3">CAU 1598</strain>
    </source>
</reference>
<keyword evidence="3" id="KW-1185">Reference proteome</keyword>
<dbReference type="Proteomes" id="UP000613768">
    <property type="component" value="Unassembled WGS sequence"/>
</dbReference>
<name>A0AAW3ZH48_9GAMM</name>
<dbReference type="EMBL" id="JACYTR010000002">
    <property type="protein sequence ID" value="MBD8524442.1"/>
    <property type="molecule type" value="Genomic_DNA"/>
</dbReference>
<evidence type="ECO:0000313" key="3">
    <source>
        <dbReference type="Proteomes" id="UP000613768"/>
    </source>
</evidence>
<comment type="caution">
    <text evidence="2">The sequence shown here is derived from an EMBL/GenBank/DDBJ whole genome shotgun (WGS) entry which is preliminary data.</text>
</comment>
<feature type="compositionally biased region" description="Pro residues" evidence="1">
    <location>
        <begin position="79"/>
        <end position="98"/>
    </location>
</feature>
<evidence type="ECO:0000313" key="2">
    <source>
        <dbReference type="EMBL" id="MBD8524442.1"/>
    </source>
</evidence>
<dbReference type="AlphaFoldDB" id="A0AAW3ZH48"/>
<feature type="compositionally biased region" description="Pro residues" evidence="1">
    <location>
        <begin position="57"/>
        <end position="67"/>
    </location>
</feature>
<dbReference type="RefSeq" id="WP_192027785.1">
    <property type="nucleotide sequence ID" value="NZ_JACYTR010000002.1"/>
</dbReference>
<accession>A0AAW3ZH48</accession>
<gene>
    <name evidence="2" type="ORF">IFO71_01690</name>
</gene>
<sequence>MITREALYDLVWSMPMTKVAAQFKVSGSYMARVCSVLKVPRPERGYWAKLAVGRAPKQPPLPPPLPGDPETWSLTGTLPTPPKPRPRPAVIPRPPTPAPVRQRQITGTHPLIQGAKAHCLNSRPVDDDGYLRPYKKLLVDLHASRSGLDKALAFGNDLFNALESAGHRVVMAAFDSGFSRRRLSEKEATPNLPDRKLPRQANTSKVELLTC</sequence>
<proteinExistence type="predicted"/>
<protein>
    <submittedName>
        <fullName evidence="2">Uncharacterized protein</fullName>
    </submittedName>
</protein>